<gene>
    <name evidence="1" type="ORF">HINF_LOCUS42852</name>
    <name evidence="2" type="ORF">HINF_LOCUS64864</name>
</gene>
<name>A0AA86QF99_9EUKA</name>
<evidence type="ECO:0000313" key="3">
    <source>
        <dbReference type="Proteomes" id="UP001642409"/>
    </source>
</evidence>
<organism evidence="1">
    <name type="scientific">Hexamita inflata</name>
    <dbReference type="NCBI Taxonomy" id="28002"/>
    <lineage>
        <taxon>Eukaryota</taxon>
        <taxon>Metamonada</taxon>
        <taxon>Diplomonadida</taxon>
        <taxon>Hexamitidae</taxon>
        <taxon>Hexamitinae</taxon>
        <taxon>Hexamita</taxon>
    </lineage>
</organism>
<keyword evidence="3" id="KW-1185">Reference proteome</keyword>
<dbReference type="Proteomes" id="UP001642409">
    <property type="component" value="Unassembled WGS sequence"/>
</dbReference>
<dbReference type="EMBL" id="CATOUU010000861">
    <property type="protein sequence ID" value="CAI9955207.1"/>
    <property type="molecule type" value="Genomic_DNA"/>
</dbReference>
<proteinExistence type="predicted"/>
<reference evidence="2 3" key="2">
    <citation type="submission" date="2024-07" db="EMBL/GenBank/DDBJ databases">
        <authorList>
            <person name="Akdeniz Z."/>
        </authorList>
    </citation>
    <scope>NUCLEOTIDE SEQUENCE [LARGE SCALE GENOMIC DNA]</scope>
</reference>
<accession>A0AA86QF99</accession>
<protein>
    <submittedName>
        <fullName evidence="2">Hypothetical_protein</fullName>
    </submittedName>
</protein>
<dbReference type="AlphaFoldDB" id="A0AA86QF99"/>
<evidence type="ECO:0000313" key="1">
    <source>
        <dbReference type="EMBL" id="CAI9955207.1"/>
    </source>
</evidence>
<dbReference type="EMBL" id="CAXDID020000420">
    <property type="protein sequence ID" value="CAL6089507.1"/>
    <property type="molecule type" value="Genomic_DNA"/>
</dbReference>
<sequence length="126" mass="14477">MPLFRQKIVFKNKVSPYSGELQLLFYYSGRITAEQINALISIQSQLPVYVVLCSHSANVLKKLLKNHINALKLNVGLYTEKKLQKQMKKWKMESVAVVFGNQKVSVWTGNVEQARAEILRIRKEGQ</sequence>
<evidence type="ECO:0000313" key="2">
    <source>
        <dbReference type="EMBL" id="CAL6089507.1"/>
    </source>
</evidence>
<comment type="caution">
    <text evidence="1">The sequence shown here is derived from an EMBL/GenBank/DDBJ whole genome shotgun (WGS) entry which is preliminary data.</text>
</comment>
<reference evidence="1" key="1">
    <citation type="submission" date="2023-06" db="EMBL/GenBank/DDBJ databases">
        <authorList>
            <person name="Kurt Z."/>
        </authorList>
    </citation>
    <scope>NUCLEOTIDE SEQUENCE</scope>
</reference>